<organism evidence="6 7">
    <name type="scientific">candidate division KSB3 bacterium</name>
    <dbReference type="NCBI Taxonomy" id="2044937"/>
    <lineage>
        <taxon>Bacteria</taxon>
        <taxon>candidate division KSB3</taxon>
    </lineage>
</organism>
<feature type="domain" description="HTH dtxR-type" evidence="5">
    <location>
        <begin position="8"/>
        <end position="69"/>
    </location>
</feature>
<protein>
    <submittedName>
        <fullName evidence="6">MarR family transcriptional regulator</fullName>
    </submittedName>
</protein>
<dbReference type="SUPFAM" id="SSF46785">
    <property type="entry name" value="Winged helix' DNA-binding domain"/>
    <property type="match status" value="1"/>
</dbReference>
<evidence type="ECO:0000259" key="5">
    <source>
        <dbReference type="PROSITE" id="PS50944"/>
    </source>
</evidence>
<evidence type="ECO:0000256" key="1">
    <source>
        <dbReference type="ARBA" id="ARBA00007871"/>
    </source>
</evidence>
<accession>A0A9D5JT87</accession>
<dbReference type="PANTHER" id="PTHR33238:SF7">
    <property type="entry name" value="IRON-DEPENDENT TRANSCRIPTIONAL REGULATOR"/>
    <property type="match status" value="1"/>
</dbReference>
<dbReference type="SMART" id="SM00529">
    <property type="entry name" value="HTH_DTXR"/>
    <property type="match status" value="1"/>
</dbReference>
<dbReference type="GO" id="GO:0046983">
    <property type="term" value="F:protein dimerization activity"/>
    <property type="evidence" value="ECO:0007669"/>
    <property type="project" value="InterPro"/>
</dbReference>
<dbReference type="InterPro" id="IPR036421">
    <property type="entry name" value="Fe_dep_repressor_sf"/>
</dbReference>
<dbReference type="GO" id="GO:0003677">
    <property type="term" value="F:DNA binding"/>
    <property type="evidence" value="ECO:0007669"/>
    <property type="project" value="UniProtKB-KW"/>
</dbReference>
<dbReference type="Pfam" id="PF02742">
    <property type="entry name" value="Fe_dep_repr_C"/>
    <property type="match status" value="1"/>
</dbReference>
<dbReference type="EMBL" id="WJJP01000140">
    <property type="protein sequence ID" value="MBD3323829.1"/>
    <property type="molecule type" value="Genomic_DNA"/>
</dbReference>
<evidence type="ECO:0000256" key="3">
    <source>
        <dbReference type="ARBA" id="ARBA00023125"/>
    </source>
</evidence>
<dbReference type="GO" id="GO:0046914">
    <property type="term" value="F:transition metal ion binding"/>
    <property type="evidence" value="ECO:0007669"/>
    <property type="project" value="InterPro"/>
</dbReference>
<dbReference type="InterPro" id="IPR036388">
    <property type="entry name" value="WH-like_DNA-bd_sf"/>
</dbReference>
<dbReference type="InterPro" id="IPR001367">
    <property type="entry name" value="Fe_dep_repressor"/>
</dbReference>
<dbReference type="InterPro" id="IPR022689">
    <property type="entry name" value="Iron_dep_repressor"/>
</dbReference>
<dbReference type="PROSITE" id="PS50944">
    <property type="entry name" value="HTH_DTXR"/>
    <property type="match status" value="1"/>
</dbReference>
<name>A0A9D5JT87_9BACT</name>
<sequence length="174" mass="19695">MVNTPEQLSESLENYVEAIFHIETKKHAARAKDIAERLKVSNSSVTGALRLLSEKGLVNYAPYDIITLTSKGKAIARDVVHRHTTLRDFFVKILSIDEPDAEEAACKMEHGVSPIVLNRLTQFIEFLETCPQGSFQWLEKFNAYCEHGNLPAHCQECRAQGIEDMQPHWANKSK</sequence>
<dbReference type="Gene3D" id="1.10.10.10">
    <property type="entry name" value="Winged helix-like DNA-binding domain superfamily/Winged helix DNA-binding domain"/>
    <property type="match status" value="1"/>
</dbReference>
<comment type="similarity">
    <text evidence="1">Belongs to the DtxR/MntR family.</text>
</comment>
<dbReference type="AlphaFoldDB" id="A0A9D5JT87"/>
<keyword evidence="3" id="KW-0238">DNA-binding</keyword>
<dbReference type="InterPro" id="IPR036390">
    <property type="entry name" value="WH_DNA-bd_sf"/>
</dbReference>
<evidence type="ECO:0000313" key="7">
    <source>
        <dbReference type="Proteomes" id="UP000649604"/>
    </source>
</evidence>
<proteinExistence type="inferred from homology"/>
<evidence type="ECO:0000313" key="6">
    <source>
        <dbReference type="EMBL" id="MBD3323829.1"/>
    </source>
</evidence>
<gene>
    <name evidence="6" type="ORF">GF339_04550</name>
</gene>
<dbReference type="GO" id="GO:0003700">
    <property type="term" value="F:DNA-binding transcription factor activity"/>
    <property type="evidence" value="ECO:0007669"/>
    <property type="project" value="InterPro"/>
</dbReference>
<dbReference type="InterPro" id="IPR050536">
    <property type="entry name" value="DtxR_MntR_Metal-Reg"/>
</dbReference>
<keyword evidence="2" id="KW-0805">Transcription regulation</keyword>
<dbReference type="InterPro" id="IPR022687">
    <property type="entry name" value="HTH_DTXR"/>
</dbReference>
<reference evidence="6" key="1">
    <citation type="submission" date="2019-11" db="EMBL/GenBank/DDBJ databases">
        <title>Microbial mats filling the niche in hypersaline microbial mats.</title>
        <authorList>
            <person name="Wong H.L."/>
            <person name="Macleod F.I."/>
            <person name="White R.A. III"/>
            <person name="Burns B.P."/>
        </authorList>
    </citation>
    <scope>NUCLEOTIDE SEQUENCE</scope>
    <source>
        <strain evidence="6">Rbin_158</strain>
    </source>
</reference>
<comment type="caution">
    <text evidence="6">The sequence shown here is derived from an EMBL/GenBank/DDBJ whole genome shotgun (WGS) entry which is preliminary data.</text>
</comment>
<dbReference type="SUPFAM" id="SSF47979">
    <property type="entry name" value="Iron-dependent repressor protein, dimerization domain"/>
    <property type="match status" value="1"/>
</dbReference>
<dbReference type="Pfam" id="PF01325">
    <property type="entry name" value="Fe_dep_repress"/>
    <property type="match status" value="1"/>
</dbReference>
<dbReference type="Gene3D" id="1.10.60.10">
    <property type="entry name" value="Iron dependent repressor, metal binding and dimerisation domain"/>
    <property type="match status" value="1"/>
</dbReference>
<dbReference type="PANTHER" id="PTHR33238">
    <property type="entry name" value="IRON (METAL) DEPENDENT REPRESSOR, DTXR FAMILY"/>
    <property type="match status" value="1"/>
</dbReference>
<evidence type="ECO:0000256" key="4">
    <source>
        <dbReference type="ARBA" id="ARBA00023163"/>
    </source>
</evidence>
<evidence type="ECO:0000256" key="2">
    <source>
        <dbReference type="ARBA" id="ARBA00023015"/>
    </source>
</evidence>
<dbReference type="Proteomes" id="UP000649604">
    <property type="component" value="Unassembled WGS sequence"/>
</dbReference>
<keyword evidence="4" id="KW-0804">Transcription</keyword>